<dbReference type="AlphaFoldDB" id="A0A9W6T4G6"/>
<protein>
    <submittedName>
        <fullName evidence="2">Unnamed protein product</fullName>
    </submittedName>
</protein>
<evidence type="ECO:0000313" key="3">
    <source>
        <dbReference type="Proteomes" id="UP001165120"/>
    </source>
</evidence>
<dbReference type="Proteomes" id="UP001165120">
    <property type="component" value="Unassembled WGS sequence"/>
</dbReference>
<dbReference type="EMBL" id="BSXN01002341">
    <property type="protein sequence ID" value="GME76328.1"/>
    <property type="molecule type" value="Genomic_DNA"/>
</dbReference>
<evidence type="ECO:0000256" key="1">
    <source>
        <dbReference type="SAM" id="MobiDB-lite"/>
    </source>
</evidence>
<feature type="compositionally biased region" description="Low complexity" evidence="1">
    <location>
        <begin position="97"/>
        <end position="131"/>
    </location>
</feature>
<organism evidence="2 3">
    <name type="scientific">Candida boidinii</name>
    <name type="common">Yeast</name>
    <dbReference type="NCBI Taxonomy" id="5477"/>
    <lineage>
        <taxon>Eukaryota</taxon>
        <taxon>Fungi</taxon>
        <taxon>Dikarya</taxon>
        <taxon>Ascomycota</taxon>
        <taxon>Saccharomycotina</taxon>
        <taxon>Pichiomycetes</taxon>
        <taxon>Pichiales</taxon>
        <taxon>Pichiaceae</taxon>
        <taxon>Ogataea</taxon>
        <taxon>Ogataea/Candida clade</taxon>
    </lineage>
</organism>
<evidence type="ECO:0000313" key="2">
    <source>
        <dbReference type="EMBL" id="GME76328.1"/>
    </source>
</evidence>
<dbReference type="PANTHER" id="PTHR37988">
    <property type="entry name" value="UPF0592 MEMBRANE PROTEIN C7D4.03C"/>
    <property type="match status" value="1"/>
</dbReference>
<reference evidence="2" key="1">
    <citation type="submission" date="2023-04" db="EMBL/GenBank/DDBJ databases">
        <title>Candida boidinii NBRC 10035.</title>
        <authorList>
            <person name="Ichikawa N."/>
            <person name="Sato H."/>
            <person name="Tonouchi N."/>
        </authorList>
    </citation>
    <scope>NUCLEOTIDE SEQUENCE</scope>
    <source>
        <strain evidence="2">NBRC 10035</strain>
    </source>
</reference>
<feature type="region of interest" description="Disordered" evidence="1">
    <location>
        <begin position="94"/>
        <end position="140"/>
    </location>
</feature>
<dbReference type="InterPro" id="IPR013887">
    <property type="entry name" value="UPF0592"/>
</dbReference>
<keyword evidence="3" id="KW-1185">Reference proteome</keyword>
<sequence length="937" mass="107919">MTNLSNINTHTSTIRDTNGILDDENKDLRDFVIGIPSRTSSLRTIAVRDCIDTDSDKNVRIDNDNTASTINTSILSDTNSNQTFNSHNITTNILRKNNNNHSDNHNHTQNHNRSNSNISNSNNNIHHNNSNMSKSYTNESKNKNNMNEIIKSLKEFKKLEHYLIKFNSIKKKNNISKTNILRLTLLPFLRTNSFSWSNLPYHLISDKLLLASTNCLNKWWDSLLNALLDTSPQFQMPSLDKSVYLECISRIISRWEWMFLSTVSLSLSQSNEIFNPILNEFKNLLLKTLEYSISRLNLKKVSLSISALVGKVFAYSFFHLPEVSKGLLFLLNTKLVHYENFYNYSILEKNQYSQRVKHFKNNLKFNNNLKLKNLKFQKKLIKTSKKFPIHLHYLTNSTINIRKTKFKHEKYLFNSVIPPASKIKGINDTKGLWVKRWCSLDNTDVFCSFLRHYFAIASFYFYYNNNSNYSISNASTQNGASFTTSTSTDNDNDTEMNSLSILSLPGYMFILTHIYEIIDYSMAKHVRTLNSVNNGQKDPNIKILATGYSLKLNNTCSNSTDPRKLNQQLSKLLRVIRDFLHNSRSSYEIKMSRQVINSFDLVTQSIAVEIGILETVKSSLLMDYWGRFIENVNLNTPNILDHPATDMTNQTNSTTITTATSKATSITVSDSSNTNPNPISNDLENIENCPLTINNGINWIFWCDVIVKLIFSENTTSALKSLSTLFQIWEYIPNHLPIKPLEMYFDNDLNSANHNNKKNKRVWISNPNESIRFNLSCWLLSISSWKLFFGHWLPLVRSYYMRLICWRLLGIRALLSDENLSNLIELNSSNNMINGDNFDTDNSLFDENNNSHIKTNYFSYLSTLDPNDISSNNFKSTWLGSYNNSLDPNCEAIRLMVKNRLEISFKCVKSMVKVFPHLDLKPCDPLANKKLIITPLV</sequence>
<name>A0A9W6T4G6_CANBO</name>
<dbReference type="PANTHER" id="PTHR37988:SF1">
    <property type="entry name" value="UPF0592 MEMBRANE PROTEIN C7D4.03C"/>
    <property type="match status" value="1"/>
</dbReference>
<gene>
    <name evidence="2" type="ORF">Cboi02_000513200</name>
</gene>
<dbReference type="Pfam" id="PF08578">
    <property type="entry name" value="DUF1765"/>
    <property type="match status" value="1"/>
</dbReference>
<accession>A0A9W6T4G6</accession>
<comment type="caution">
    <text evidence="2">The sequence shown here is derived from an EMBL/GenBank/DDBJ whole genome shotgun (WGS) entry which is preliminary data.</text>
</comment>
<proteinExistence type="predicted"/>